<evidence type="ECO:0000313" key="1">
    <source>
        <dbReference type="EMBL" id="SCY51106.1"/>
    </source>
</evidence>
<evidence type="ECO:0000313" key="2">
    <source>
        <dbReference type="Proteomes" id="UP000183047"/>
    </source>
</evidence>
<dbReference type="EMBL" id="FMUR01000021">
    <property type="protein sequence ID" value="SCY51106.1"/>
    <property type="molecule type" value="Genomic_DNA"/>
</dbReference>
<organism evidence="1 2">
    <name type="scientific">Butyrivibrio hungatei</name>
    <dbReference type="NCBI Taxonomy" id="185008"/>
    <lineage>
        <taxon>Bacteria</taxon>
        <taxon>Bacillati</taxon>
        <taxon>Bacillota</taxon>
        <taxon>Clostridia</taxon>
        <taxon>Lachnospirales</taxon>
        <taxon>Lachnospiraceae</taxon>
        <taxon>Butyrivibrio</taxon>
    </lineage>
</organism>
<name>A0A1G5GHQ2_9FIRM</name>
<dbReference type="OrthoDB" id="2004844at2"/>
<protein>
    <submittedName>
        <fullName evidence="1">Uncharacterized protein</fullName>
    </submittedName>
</protein>
<dbReference type="Proteomes" id="UP000183047">
    <property type="component" value="Unassembled WGS sequence"/>
</dbReference>
<gene>
    <name evidence="1" type="ORF">SAMN02910451_02879</name>
</gene>
<keyword evidence="2" id="KW-1185">Reference proteome</keyword>
<accession>A0A1G5GHQ2</accession>
<sequence length="158" mass="18189">MRSIRVEENKTLRLQNVLSCKMNLSKINTGTFDNEINKMNVFISTHGAKQIGPLIQYSNVEMNQNGEADINLQFMLQSDNFINNVQSPYRMDSMLRVKNCLFARYTGKENTLKFAYDKLGVYAFENEIELEGGSYTVFVNRDDEVISADIFMPTKTEE</sequence>
<dbReference type="AlphaFoldDB" id="A0A1G5GHQ2"/>
<dbReference type="RefSeq" id="WP_074463270.1">
    <property type="nucleotide sequence ID" value="NZ_FMUR01000021.1"/>
</dbReference>
<reference evidence="2" key="1">
    <citation type="submission" date="2016-10" db="EMBL/GenBank/DDBJ databases">
        <authorList>
            <person name="Varghese N."/>
            <person name="Submissions S."/>
        </authorList>
    </citation>
    <scope>NUCLEOTIDE SEQUENCE [LARGE SCALE GENOMIC DNA]</scope>
    <source>
        <strain evidence="2">XBD2006</strain>
    </source>
</reference>
<proteinExistence type="predicted"/>